<organism evidence="2 3">
    <name type="scientific">Noviherbaspirillum album</name>
    <dbReference type="NCBI Taxonomy" id="3080276"/>
    <lineage>
        <taxon>Bacteria</taxon>
        <taxon>Pseudomonadati</taxon>
        <taxon>Pseudomonadota</taxon>
        <taxon>Betaproteobacteria</taxon>
        <taxon>Burkholderiales</taxon>
        <taxon>Oxalobacteraceae</taxon>
        <taxon>Noviherbaspirillum</taxon>
    </lineage>
</organism>
<keyword evidence="1" id="KW-1133">Transmembrane helix</keyword>
<keyword evidence="1" id="KW-0812">Transmembrane</keyword>
<evidence type="ECO:0000313" key="2">
    <source>
        <dbReference type="EMBL" id="MEC4720769.1"/>
    </source>
</evidence>
<dbReference type="RefSeq" id="WP_326507484.1">
    <property type="nucleotide sequence ID" value="NZ_JAWIIV010000013.1"/>
</dbReference>
<dbReference type="InterPro" id="IPR005265">
    <property type="entry name" value="HemJ-like"/>
</dbReference>
<evidence type="ECO:0000313" key="3">
    <source>
        <dbReference type="Proteomes" id="UP001352263"/>
    </source>
</evidence>
<dbReference type="Pfam" id="PF03653">
    <property type="entry name" value="UPF0093"/>
    <property type="match status" value="1"/>
</dbReference>
<feature type="transmembrane region" description="Helical" evidence="1">
    <location>
        <begin position="108"/>
        <end position="129"/>
    </location>
</feature>
<feature type="transmembrane region" description="Helical" evidence="1">
    <location>
        <begin position="48"/>
        <end position="67"/>
    </location>
</feature>
<feature type="transmembrane region" description="Helical" evidence="1">
    <location>
        <begin position="6"/>
        <end position="27"/>
    </location>
</feature>
<reference evidence="2 3" key="1">
    <citation type="submission" date="2023-10" db="EMBL/GenBank/DDBJ databases">
        <title>Noviherbaspirillum sp. CPCC 100848 genome assembly.</title>
        <authorList>
            <person name="Li X.Y."/>
            <person name="Fang X.M."/>
        </authorList>
    </citation>
    <scope>NUCLEOTIDE SEQUENCE [LARGE SCALE GENOMIC DNA]</scope>
    <source>
        <strain evidence="2 3">CPCC 100848</strain>
    </source>
</reference>
<protein>
    <submittedName>
        <fullName evidence="2">CopD family protein</fullName>
    </submittedName>
</protein>
<comment type="caution">
    <text evidence="2">The sequence shown here is derived from an EMBL/GenBank/DDBJ whole genome shotgun (WGS) entry which is preliminary data.</text>
</comment>
<dbReference type="Proteomes" id="UP001352263">
    <property type="component" value="Unassembled WGS sequence"/>
</dbReference>
<proteinExistence type="predicted"/>
<keyword evidence="3" id="KW-1185">Reference proteome</keyword>
<gene>
    <name evidence="2" type="ORF">RY831_16515</name>
</gene>
<evidence type="ECO:0000256" key="1">
    <source>
        <dbReference type="SAM" id="Phobius"/>
    </source>
</evidence>
<dbReference type="EMBL" id="JAWIIV010000013">
    <property type="protein sequence ID" value="MEC4720769.1"/>
    <property type="molecule type" value="Genomic_DNA"/>
</dbReference>
<accession>A0ABU6JAU5</accession>
<keyword evidence="1" id="KW-0472">Membrane</keyword>
<sequence>MIYQVIKAIHVASVMSFISGLLILAVAAKANNLVVLRTVRRWDRCFTLPALGLVWITGLTIAIQGQWFGNTWLTIKLITVAGLSGLHGVLTGALRRIEFESTATVPEFLRQAGVVVIAAITVISFLVILKPAVPSFRAFTGSQITTAQPAACSTMAGLQNAELHAAARPLHRCA</sequence>
<name>A0ABU6JAU5_9BURK</name>